<proteinExistence type="predicted"/>
<reference evidence="2" key="1">
    <citation type="submission" date="2022-07" db="EMBL/GenBank/DDBJ databases">
        <title>Phylogenomic reconstructions and comparative analyses of Kickxellomycotina fungi.</title>
        <authorList>
            <person name="Reynolds N.K."/>
            <person name="Stajich J.E."/>
            <person name="Barry K."/>
            <person name="Grigoriev I.V."/>
            <person name="Crous P."/>
            <person name="Smith M.E."/>
        </authorList>
    </citation>
    <scope>NUCLEOTIDE SEQUENCE</scope>
    <source>
        <strain evidence="2">NBRC 105413</strain>
    </source>
</reference>
<evidence type="ECO:0000313" key="3">
    <source>
        <dbReference type="Proteomes" id="UP001145021"/>
    </source>
</evidence>
<protein>
    <submittedName>
        <fullName evidence="2">Uncharacterized protein</fullName>
    </submittedName>
</protein>
<comment type="caution">
    <text evidence="2">The sequence shown here is derived from an EMBL/GenBank/DDBJ whole genome shotgun (WGS) entry which is preliminary data.</text>
</comment>
<dbReference type="AlphaFoldDB" id="A0A9W8CJV6"/>
<evidence type="ECO:0000256" key="1">
    <source>
        <dbReference type="SAM" id="MobiDB-lite"/>
    </source>
</evidence>
<evidence type="ECO:0000313" key="2">
    <source>
        <dbReference type="EMBL" id="KAJ1645276.1"/>
    </source>
</evidence>
<keyword evidence="3" id="KW-1185">Reference proteome</keyword>
<name>A0A9W8CJV6_9FUNG</name>
<feature type="region of interest" description="Disordered" evidence="1">
    <location>
        <begin position="29"/>
        <end position="48"/>
    </location>
</feature>
<sequence>MEIVGIDDVIGTTEALLDNKGEAAMASEYPQPLQEHDDVPPPPAYQENEANSHDQYQVRLISICPFPFVYDFEFSGSSQDGRLRWIRNHEEKSSAQQQEGPWSAFLCIERTSGRVLAEVVLKSKRDSGLGTLVIHGDLDPDMHEFLVVSAIAVVEEYPVRQASFLSQT</sequence>
<dbReference type="EMBL" id="JANBOH010000114">
    <property type="protein sequence ID" value="KAJ1645276.1"/>
    <property type="molecule type" value="Genomic_DNA"/>
</dbReference>
<gene>
    <name evidence="2" type="ORF">LPJ64_003115</name>
</gene>
<organism evidence="2 3">
    <name type="scientific">Coemansia asiatica</name>
    <dbReference type="NCBI Taxonomy" id="1052880"/>
    <lineage>
        <taxon>Eukaryota</taxon>
        <taxon>Fungi</taxon>
        <taxon>Fungi incertae sedis</taxon>
        <taxon>Zoopagomycota</taxon>
        <taxon>Kickxellomycotina</taxon>
        <taxon>Kickxellomycetes</taxon>
        <taxon>Kickxellales</taxon>
        <taxon>Kickxellaceae</taxon>
        <taxon>Coemansia</taxon>
    </lineage>
</organism>
<accession>A0A9W8CJV6</accession>
<dbReference type="Proteomes" id="UP001145021">
    <property type="component" value="Unassembled WGS sequence"/>
</dbReference>